<organism evidence="11">
    <name type="scientific">vespertilionid gammaherpesvirus 3</name>
    <dbReference type="NCBI Taxonomy" id="2846598"/>
    <lineage>
        <taxon>Viruses</taxon>
        <taxon>Duplodnaviria</taxon>
        <taxon>Heunggongvirae</taxon>
        <taxon>Peploviricota</taxon>
        <taxon>Herviviricetes</taxon>
        <taxon>Herpesvirales</taxon>
        <taxon>Orthoherpesviridae</taxon>
        <taxon>Gammaherpesvirinae</taxon>
        <taxon>Patagivirus</taxon>
        <taxon>Patagivirus vespertilionidgamma3</taxon>
    </lineage>
</organism>
<keyword evidence="12" id="KW-1185">Reference proteome</keyword>
<keyword evidence="2" id="KW-1048">Host nucleus</keyword>
<evidence type="ECO:0000256" key="10">
    <source>
        <dbReference type="SAM" id="Phobius"/>
    </source>
</evidence>
<evidence type="ECO:0000256" key="9">
    <source>
        <dbReference type="SAM" id="MobiDB-lite"/>
    </source>
</evidence>
<dbReference type="GO" id="GO:0044201">
    <property type="term" value="C:host cell nuclear inner membrane"/>
    <property type="evidence" value="ECO:0007669"/>
    <property type="project" value="UniProtKB-SubCell"/>
</dbReference>
<reference evidence="11" key="1">
    <citation type="journal article" date="2018" name="Virology">
        <title>Isolation, characterization and prevalence of a novel Gammaherpesvirus in Eptesicus fuscus, the North American big brown bat.</title>
        <authorList>
            <person name="Subudhi S."/>
            <person name="Rapin N."/>
            <person name="Dorville N."/>
            <person name="Hill J.E."/>
            <person name="Town J."/>
            <person name="Willis C.K."/>
            <person name="Bollinger T.K."/>
            <person name="Misra V."/>
        </authorList>
    </citation>
    <scope>NUCLEOTIDE SEQUENCE</scope>
</reference>
<feature type="region of interest" description="Disordered" evidence="9">
    <location>
        <begin position="219"/>
        <end position="292"/>
    </location>
</feature>
<comment type="subcellular location">
    <subcellularLocation>
        <location evidence="8">Host nucleus inner membrane</location>
        <topology evidence="8">Single-pass membrane protein</topology>
    </subcellularLocation>
</comment>
<keyword evidence="4" id="KW-1043">Host membrane</keyword>
<evidence type="ECO:0000313" key="12">
    <source>
        <dbReference type="Proteomes" id="UP000290797"/>
    </source>
</evidence>
<evidence type="ECO:0000313" key="11">
    <source>
        <dbReference type="EMBL" id="ATA58298.1"/>
    </source>
</evidence>
<dbReference type="Pfam" id="PF04541">
    <property type="entry name" value="Herpes_U34"/>
    <property type="match status" value="1"/>
</dbReference>
<evidence type="ECO:0000256" key="1">
    <source>
        <dbReference type="ARBA" id="ARBA00022553"/>
    </source>
</evidence>
<evidence type="ECO:0000256" key="5">
    <source>
        <dbReference type="ARBA" id="ARBA00022921"/>
    </source>
</evidence>
<accession>A0A2D1A8W6</accession>
<evidence type="ECO:0000256" key="2">
    <source>
        <dbReference type="ARBA" id="ARBA00022562"/>
    </source>
</evidence>
<protein>
    <submittedName>
        <fullName evidence="11">Nuclear egress membrane protein</fullName>
    </submittedName>
</protein>
<keyword evidence="5" id="KW-0426">Late protein</keyword>
<feature type="transmembrane region" description="Helical" evidence="10">
    <location>
        <begin position="302"/>
        <end position="328"/>
    </location>
</feature>
<name>A0A2D1A8W6_9GAMA</name>
<evidence type="ECO:0000256" key="3">
    <source>
        <dbReference type="ARBA" id="ARBA00022692"/>
    </source>
</evidence>
<sequence>MNNARRLIDELCHIVTSFICHPGIRVEIEKCPTGPHVFAKGGTQAICTVKLEHAQIYNIEFVYRYWTHKLETVRYPFSPCFIISNNGLATTLKCFLCAPQDVAAVACAGRQPMDSDVPLPKNASVVICQDDFVKFKTQLLFSKDLNIFNSMVVCRTYLTNQRQTLQFLVVKPKSQKRVSTILRMISETLGLGAPEEGRGDECDAPPFLERVAPRRPIRESSLSRCHQRRPRRREADCDGGSEGSYSDAEDDIAAPKPQTSPLPRDAPLKRCRGPGPRVEEGESSEETGGRAARRSRGALRRLIWGPCGLCLSVFVGCFLASGLAYALLMARS</sequence>
<dbReference type="OrthoDB" id="11941at10239"/>
<evidence type="ECO:0000256" key="7">
    <source>
        <dbReference type="ARBA" id="ARBA00023136"/>
    </source>
</evidence>
<evidence type="ECO:0000256" key="8">
    <source>
        <dbReference type="ARBA" id="ARBA00043948"/>
    </source>
</evidence>
<keyword evidence="7 10" id="KW-0472">Membrane</keyword>
<evidence type="ECO:0000256" key="4">
    <source>
        <dbReference type="ARBA" id="ARBA00022870"/>
    </source>
</evidence>
<keyword evidence="3 10" id="KW-0812">Transmembrane</keyword>
<keyword evidence="6 10" id="KW-1133">Transmembrane helix</keyword>
<dbReference type="InterPro" id="IPR007626">
    <property type="entry name" value="Herpesvirus_viron_egress-type"/>
</dbReference>
<dbReference type="Proteomes" id="UP000290797">
    <property type="component" value="Segment"/>
</dbReference>
<dbReference type="EMBL" id="MF385016">
    <property type="protein sequence ID" value="ATA58298.1"/>
    <property type="molecule type" value="Genomic_DNA"/>
</dbReference>
<keyword evidence="1" id="KW-0597">Phosphoprotein</keyword>
<evidence type="ECO:0000256" key="6">
    <source>
        <dbReference type="ARBA" id="ARBA00022989"/>
    </source>
</evidence>
<dbReference type="HAMAP" id="MF_04024">
    <property type="entry name" value="HSV_NEC2"/>
    <property type="match status" value="1"/>
</dbReference>
<proteinExistence type="inferred from homology"/>